<feature type="domain" description="Lipoyl-binding" evidence="10">
    <location>
        <begin position="457"/>
        <end position="531"/>
    </location>
</feature>
<dbReference type="Pfam" id="PF01039">
    <property type="entry name" value="Carboxyl_trans"/>
    <property type="match status" value="1"/>
</dbReference>
<keyword evidence="4" id="KW-0436">Ligase</keyword>
<comment type="pathway">
    <text evidence="2">Lipid metabolism; malonyl-CoA biosynthesis; malonyl-CoA from acetyl-CoA: step 1/1.</text>
</comment>
<dbReference type="PROSITE" id="PS50968">
    <property type="entry name" value="BIOTINYL_LIPOYL"/>
    <property type="match status" value="1"/>
</dbReference>
<dbReference type="GO" id="GO:0003989">
    <property type="term" value="F:acetyl-CoA carboxylase activity"/>
    <property type="evidence" value="ECO:0007669"/>
    <property type="project" value="UniProtKB-EC"/>
</dbReference>
<evidence type="ECO:0000313" key="15">
    <source>
        <dbReference type="EMBL" id="SFO25388.1"/>
    </source>
</evidence>
<dbReference type="UniPathway" id="UPA00655">
    <property type="reaction ID" value="UER00711"/>
</dbReference>
<organism evidence="15 16">
    <name type="scientific">Geodermatophilus obscurus</name>
    <dbReference type="NCBI Taxonomy" id="1861"/>
    <lineage>
        <taxon>Bacteria</taxon>
        <taxon>Bacillati</taxon>
        <taxon>Actinomycetota</taxon>
        <taxon>Actinomycetes</taxon>
        <taxon>Geodermatophilales</taxon>
        <taxon>Geodermatophilaceae</taxon>
        <taxon>Geodermatophilus</taxon>
    </lineage>
</organism>
<keyword evidence="8" id="KW-0511">Multifunctional enzyme</keyword>
<dbReference type="PANTHER" id="PTHR48095:SF5">
    <property type="entry name" value="BLL7292 PROTEIN"/>
    <property type="match status" value="1"/>
</dbReference>
<keyword evidence="16" id="KW-1185">Reference proteome</keyword>
<keyword evidence="6 9" id="KW-0067">ATP-binding</keyword>
<evidence type="ECO:0000256" key="5">
    <source>
        <dbReference type="ARBA" id="ARBA00022741"/>
    </source>
</evidence>
<evidence type="ECO:0000256" key="8">
    <source>
        <dbReference type="ARBA" id="ARBA00023268"/>
    </source>
</evidence>
<feature type="domain" description="ATP-grasp" evidence="11">
    <location>
        <begin position="120"/>
        <end position="312"/>
    </location>
</feature>
<evidence type="ECO:0000256" key="7">
    <source>
        <dbReference type="ARBA" id="ARBA00023267"/>
    </source>
</evidence>
<dbReference type="Proteomes" id="UP000183642">
    <property type="component" value="Unassembled WGS sequence"/>
</dbReference>
<gene>
    <name evidence="15" type="ORF">SAMN05660359_02270</name>
</gene>
<keyword evidence="15" id="KW-0670">Pyruvate</keyword>
<dbReference type="PANTHER" id="PTHR48095">
    <property type="entry name" value="PYRUVATE CARBOXYLASE SUBUNIT A"/>
    <property type="match status" value="1"/>
</dbReference>
<dbReference type="InterPro" id="IPR011761">
    <property type="entry name" value="ATP-grasp"/>
</dbReference>
<evidence type="ECO:0000259" key="10">
    <source>
        <dbReference type="PROSITE" id="PS50968"/>
    </source>
</evidence>
<dbReference type="PROSITE" id="PS00867">
    <property type="entry name" value="CPSASE_2"/>
    <property type="match status" value="1"/>
</dbReference>
<evidence type="ECO:0000259" key="13">
    <source>
        <dbReference type="PROSITE" id="PS50980"/>
    </source>
</evidence>
<dbReference type="Pfam" id="PF02785">
    <property type="entry name" value="Biotin_carb_C"/>
    <property type="match status" value="1"/>
</dbReference>
<dbReference type="PROSITE" id="PS50980">
    <property type="entry name" value="COA_CT_NTER"/>
    <property type="match status" value="1"/>
</dbReference>
<protein>
    <recommendedName>
        <fullName evidence="3">acetyl-CoA carboxylase</fullName>
        <ecNumber evidence="3">6.4.1.2</ecNumber>
    </recommendedName>
</protein>
<dbReference type="RefSeq" id="WP_075013647.1">
    <property type="nucleotide sequence ID" value="NZ_FOWE01000005.1"/>
</dbReference>
<evidence type="ECO:0000259" key="12">
    <source>
        <dbReference type="PROSITE" id="PS50979"/>
    </source>
</evidence>
<dbReference type="InterPro" id="IPR029045">
    <property type="entry name" value="ClpP/crotonase-like_dom_sf"/>
</dbReference>
<feature type="domain" description="CoA carboxyltransferase N-terminal" evidence="13">
    <location>
        <begin position="547"/>
        <end position="810"/>
    </location>
</feature>
<feature type="domain" description="CoA carboxyltransferase C-terminal" evidence="14">
    <location>
        <begin position="803"/>
        <end position="1041"/>
    </location>
</feature>
<dbReference type="InterPro" id="IPR005479">
    <property type="entry name" value="CPAse_ATP-bd"/>
</dbReference>
<evidence type="ECO:0000259" key="14">
    <source>
        <dbReference type="PROSITE" id="PS50989"/>
    </source>
</evidence>
<evidence type="ECO:0000259" key="11">
    <source>
        <dbReference type="PROSITE" id="PS50975"/>
    </source>
</evidence>
<dbReference type="PROSITE" id="PS50975">
    <property type="entry name" value="ATP_GRASP"/>
    <property type="match status" value="1"/>
</dbReference>
<dbReference type="Gene3D" id="3.40.50.20">
    <property type="match status" value="1"/>
</dbReference>
<evidence type="ECO:0000256" key="6">
    <source>
        <dbReference type="ARBA" id="ARBA00022840"/>
    </source>
</evidence>
<dbReference type="SUPFAM" id="SSF51230">
    <property type="entry name" value="Single hybrid motif"/>
    <property type="match status" value="1"/>
</dbReference>
<keyword evidence="7" id="KW-0092">Biotin</keyword>
<dbReference type="PROSITE" id="PS50979">
    <property type="entry name" value="BC"/>
    <property type="match status" value="1"/>
</dbReference>
<dbReference type="PROSITE" id="PS50989">
    <property type="entry name" value="COA_CT_CTER"/>
    <property type="match status" value="1"/>
</dbReference>
<evidence type="ECO:0000256" key="3">
    <source>
        <dbReference type="ARBA" id="ARBA00013058"/>
    </source>
</evidence>
<dbReference type="OrthoDB" id="9803706at2"/>
<dbReference type="SMART" id="SM00878">
    <property type="entry name" value="Biotin_carb_C"/>
    <property type="match status" value="1"/>
</dbReference>
<dbReference type="InterPro" id="IPR051602">
    <property type="entry name" value="ACC_Biotin_Carboxylase"/>
</dbReference>
<evidence type="ECO:0000256" key="1">
    <source>
        <dbReference type="ARBA" id="ARBA00001953"/>
    </source>
</evidence>
<dbReference type="SUPFAM" id="SSF51246">
    <property type="entry name" value="Rudiment single hybrid motif"/>
    <property type="match status" value="1"/>
</dbReference>
<dbReference type="InterPro" id="IPR011762">
    <property type="entry name" value="COA_CT_N"/>
</dbReference>
<dbReference type="InterPro" id="IPR034733">
    <property type="entry name" value="AcCoA_carboxyl_beta"/>
</dbReference>
<dbReference type="InterPro" id="IPR005482">
    <property type="entry name" value="Biotin_COase_C"/>
</dbReference>
<evidence type="ECO:0000256" key="2">
    <source>
        <dbReference type="ARBA" id="ARBA00004956"/>
    </source>
</evidence>
<dbReference type="GO" id="GO:0046872">
    <property type="term" value="F:metal ion binding"/>
    <property type="evidence" value="ECO:0007669"/>
    <property type="project" value="InterPro"/>
</dbReference>
<dbReference type="SUPFAM" id="SSF52440">
    <property type="entry name" value="PreATP-grasp domain"/>
    <property type="match status" value="1"/>
</dbReference>
<dbReference type="CDD" id="cd06850">
    <property type="entry name" value="biotinyl_domain"/>
    <property type="match status" value="1"/>
</dbReference>
<dbReference type="SUPFAM" id="SSF56059">
    <property type="entry name" value="Glutathione synthetase ATP-binding domain-like"/>
    <property type="match status" value="1"/>
</dbReference>
<dbReference type="Gene3D" id="3.30.1490.20">
    <property type="entry name" value="ATP-grasp fold, A domain"/>
    <property type="match status" value="1"/>
</dbReference>
<dbReference type="GO" id="GO:0005524">
    <property type="term" value="F:ATP binding"/>
    <property type="evidence" value="ECO:0007669"/>
    <property type="project" value="UniProtKB-UniRule"/>
</dbReference>
<dbReference type="GO" id="GO:2001295">
    <property type="term" value="P:malonyl-CoA biosynthetic process"/>
    <property type="evidence" value="ECO:0007669"/>
    <property type="project" value="UniProtKB-UniPathway"/>
</dbReference>
<dbReference type="InterPro" id="IPR011053">
    <property type="entry name" value="Single_hybrid_motif"/>
</dbReference>
<dbReference type="InterPro" id="IPR000089">
    <property type="entry name" value="Biotin_lipoyl"/>
</dbReference>
<dbReference type="InterPro" id="IPR011763">
    <property type="entry name" value="COA_CT_C"/>
</dbReference>
<sequence length="1061" mass="107036">MSVTRLLVANRGEVAVRVLRTAAALGLSTVAVAPEDDAGGLHLRRADDAVRLPGAGPAAYLDVAAVVGAAVRSGADALHPGWGFLAESPALARACAGAGITFVGPDAGALALFGDKTRARARAVEVGLPVPAATGADPAPEAAAAFLAGGPAMVKAVAGGGGRGMRLVHDPADLPATLERCRSEARAAFGDGAVYLERLLTGARHVEVQVAGDGAAVVVLGDRDCSLQRRRQKLVEVAPAPALDDALRARLAGWATALCASAGLRGLATVEFLVRGGEVAFLEVNPRLQVEHTVTEEVTGLDLVELGIRLAEGRTLAGLGLAGPPAVRGAAVQVRVNAETLLPDGTVRPGTGVLERFVPPTGRGVRVDTAAVPGAEVGPRYDSLLAKVVVHDRDLPRALAGAGRALTELDVTGVPTNRDVLAALVALPDVAAGTATTDLVDARLADLVPQPPAEAVAVVDGVLPVTAPLSGAVVEVTAADGDAVAAGAPLVVLEAMKMEHVVAAPAGGVLTGLAVRVGEVVAAGAVLAGVVPGEVAGDDAGPEATDPDVLRPELTELRERRAATLDTARPDVVERRHAAGRMTARETVAALVDEGTFVEYGGLGLAAQRARRSLEELVARTPADGMVTGIGEVDGVPCAVLAYDYTVLAGTQGRVNHRKTDRVLEVAAERGLPVVLVAEGGGGRPGDTDGVGLSHLDVPTFTTMARLAGRVPTVAVVSGYCFAGNAALVGCCDVVVATEGSSIGMGGPAMIEAGGLGVVAPEDVGPTAVHAATGVVDVVVPDDAAAVAAARQALGLLAGRAEPGEAADQRVLRTALPANRVRSYDVRPVVTTLADAGSVLELRPAYGRGIVTALARLGGRPVGLLANDPRHLGGAIDGESADKAAALLRLCGSAGLPVVSLVDTPGFMVGPESERTGTVRRFGGLYVAGAQLPVPLLAVVLRKAYGLGAMAMLGGDLGVPLLTLAWPTGEFGPMSLEGAVRLGARRELEALSPGAREARFAELVAESYARGRALEVASAFEVDDVVDPADTRDVLLRALAGLSPRPGGAAAPRARGAAPPG</sequence>
<dbReference type="Gene3D" id="2.40.50.100">
    <property type="match status" value="1"/>
</dbReference>
<dbReference type="InterPro" id="IPR011764">
    <property type="entry name" value="Biotin_carboxylation_dom"/>
</dbReference>
<keyword evidence="5 9" id="KW-0547">Nucleotide-binding</keyword>
<dbReference type="EC" id="6.4.1.2" evidence="3"/>
<dbReference type="Pfam" id="PF02786">
    <property type="entry name" value="CPSase_L_D2"/>
    <property type="match status" value="1"/>
</dbReference>
<dbReference type="AlphaFoldDB" id="A0A1I5FNM3"/>
<dbReference type="Gene3D" id="3.30.470.20">
    <property type="entry name" value="ATP-grasp fold, B domain"/>
    <property type="match status" value="1"/>
</dbReference>
<name>A0A1I5FNM3_9ACTN</name>
<dbReference type="SUPFAM" id="SSF52096">
    <property type="entry name" value="ClpP/crotonase"/>
    <property type="match status" value="2"/>
</dbReference>
<comment type="cofactor">
    <cofactor evidence="1">
        <name>biotin</name>
        <dbReference type="ChEBI" id="CHEBI:57586"/>
    </cofactor>
</comment>
<dbReference type="EMBL" id="FOWE01000005">
    <property type="protein sequence ID" value="SFO25388.1"/>
    <property type="molecule type" value="Genomic_DNA"/>
</dbReference>
<dbReference type="InterPro" id="IPR016185">
    <property type="entry name" value="PreATP-grasp_dom_sf"/>
</dbReference>
<reference evidence="16" key="1">
    <citation type="submission" date="2016-10" db="EMBL/GenBank/DDBJ databases">
        <authorList>
            <person name="Varghese N."/>
            <person name="Submissions S."/>
        </authorList>
    </citation>
    <scope>NUCLEOTIDE SEQUENCE [LARGE SCALE GENOMIC DNA]</scope>
    <source>
        <strain evidence="16">DSM 43161</strain>
    </source>
</reference>
<dbReference type="InterPro" id="IPR011054">
    <property type="entry name" value="Rudment_hybrid_motif"/>
</dbReference>
<evidence type="ECO:0000313" key="16">
    <source>
        <dbReference type="Proteomes" id="UP000183642"/>
    </source>
</evidence>
<dbReference type="InterPro" id="IPR005481">
    <property type="entry name" value="BC-like_N"/>
</dbReference>
<evidence type="ECO:0000256" key="4">
    <source>
        <dbReference type="ARBA" id="ARBA00022598"/>
    </source>
</evidence>
<feature type="domain" description="Biotin carboxylation" evidence="12">
    <location>
        <begin position="2"/>
        <end position="445"/>
    </location>
</feature>
<dbReference type="Pfam" id="PF00289">
    <property type="entry name" value="Biotin_carb_N"/>
    <property type="match status" value="1"/>
</dbReference>
<evidence type="ECO:0000256" key="9">
    <source>
        <dbReference type="PROSITE-ProRule" id="PRU00409"/>
    </source>
</evidence>
<dbReference type="Pfam" id="PF00364">
    <property type="entry name" value="Biotin_lipoyl"/>
    <property type="match status" value="1"/>
</dbReference>
<accession>A0A1I5FNM3</accession>
<dbReference type="Gene3D" id="3.90.226.10">
    <property type="entry name" value="2-enoyl-CoA Hydratase, Chain A, domain 1"/>
    <property type="match status" value="2"/>
</dbReference>
<dbReference type="InterPro" id="IPR013815">
    <property type="entry name" value="ATP_grasp_subdomain_1"/>
</dbReference>
<proteinExistence type="predicted"/>